<organism evidence="3 4">
    <name type="scientific">Agaribacter flavus</name>
    <dbReference type="NCBI Taxonomy" id="1902781"/>
    <lineage>
        <taxon>Bacteria</taxon>
        <taxon>Pseudomonadati</taxon>
        <taxon>Pseudomonadota</taxon>
        <taxon>Gammaproteobacteria</taxon>
        <taxon>Alteromonadales</taxon>
        <taxon>Alteromonadaceae</taxon>
        <taxon>Agaribacter</taxon>
    </lineage>
</organism>
<dbReference type="PANTHER" id="PTHR13246">
    <property type="entry name" value="ENDO BETA N-ACETYLGLUCOSAMINIDASE"/>
    <property type="match status" value="1"/>
</dbReference>
<comment type="caution">
    <text evidence="3">The sequence shown here is derived from an EMBL/GenBank/DDBJ whole genome shotgun (WGS) entry which is preliminary data.</text>
</comment>
<dbReference type="CDD" id="cd06547">
    <property type="entry name" value="GH85_ENGase"/>
    <property type="match status" value="1"/>
</dbReference>
<dbReference type="RefSeq" id="WP_376918735.1">
    <property type="nucleotide sequence ID" value="NZ_JBHRSW010000005.1"/>
</dbReference>
<keyword evidence="4" id="KW-1185">Reference proteome</keyword>
<gene>
    <name evidence="3" type="ORF">ACFOHL_03105</name>
</gene>
<accession>A0ABV7FKE4</accession>
<dbReference type="Proteomes" id="UP001595478">
    <property type="component" value="Unassembled WGS sequence"/>
</dbReference>
<protein>
    <submittedName>
        <fullName evidence="3">Glycoside hydrolase</fullName>
    </submittedName>
</protein>
<sequence>MLRLILLLLVILGSSQVLAQIKHSEPPFSLTLSQALEWDKDSTLAEPRNVSQVPLAERIDPATNPLTKGLDVNAKVLLAPDGMNNFGNYISPQSQFNLYNFTNWAYIDSLNWFAGTADQTVNIPARPWVEAAHKNGVKVLGTVFLGIAQWGGSADTVERMLIQDKEGRFVLAHRLLSMAKYYGFDGWLINQETDLQVVKDDKGQVVKGKVDKKRGRELAKKMQSFMRYLTKISPQEIEIHWYDSMLMDGRVRWQNTLNEKNLPMFQASPDSPATADAMFVNYWWNEEMLIQGAALAIKKGRSPYDIYFGADLWPERRAQRAFSRYKWLEYIFPAGRQARSSLALFANNINFNFAGTDQQAAYSQYKENPEDVLRFYQTEQRLFAGNNLNIAVRDSNEWSGLGAHIAARSVVKALPFISYFNTGHGRIQMSKGKKIAGKDWHDMAEQDILPTWQFAQFNNGDKRVQVRYDFSDAYEGGSSLRVDVKAFTQNSVIVPLYKTAIRLPSNATIHSFAKLNNLPENKISILLEFEGGETEQSFLRKQKASESGWHSNKLDLAKHAGKQVTRISIEIEASDNSGYFLLGGLHIE</sequence>
<reference evidence="4" key="1">
    <citation type="journal article" date="2019" name="Int. J. Syst. Evol. Microbiol.">
        <title>The Global Catalogue of Microorganisms (GCM) 10K type strain sequencing project: providing services to taxonomists for standard genome sequencing and annotation.</title>
        <authorList>
            <consortium name="The Broad Institute Genomics Platform"/>
            <consortium name="The Broad Institute Genome Sequencing Center for Infectious Disease"/>
            <person name="Wu L."/>
            <person name="Ma J."/>
        </authorList>
    </citation>
    <scope>NUCLEOTIDE SEQUENCE [LARGE SCALE GENOMIC DNA]</scope>
    <source>
        <strain evidence="4">KCTC 52473</strain>
    </source>
</reference>
<evidence type="ECO:0000256" key="1">
    <source>
        <dbReference type="SAM" id="SignalP"/>
    </source>
</evidence>
<evidence type="ECO:0000259" key="2">
    <source>
        <dbReference type="Pfam" id="PF03644"/>
    </source>
</evidence>
<evidence type="ECO:0000313" key="4">
    <source>
        <dbReference type="Proteomes" id="UP001595478"/>
    </source>
</evidence>
<dbReference type="EMBL" id="JBHRSW010000005">
    <property type="protein sequence ID" value="MFC3120600.1"/>
    <property type="molecule type" value="Genomic_DNA"/>
</dbReference>
<dbReference type="GO" id="GO:0016787">
    <property type="term" value="F:hydrolase activity"/>
    <property type="evidence" value="ECO:0007669"/>
    <property type="project" value="UniProtKB-KW"/>
</dbReference>
<dbReference type="InterPro" id="IPR032979">
    <property type="entry name" value="ENGase"/>
</dbReference>
<keyword evidence="1" id="KW-0732">Signal</keyword>
<feature type="chain" id="PRO_5046948959" evidence="1">
    <location>
        <begin position="20"/>
        <end position="588"/>
    </location>
</feature>
<dbReference type="Gene3D" id="3.20.20.80">
    <property type="entry name" value="Glycosidases"/>
    <property type="match status" value="1"/>
</dbReference>
<dbReference type="Gene3D" id="2.60.120.260">
    <property type="entry name" value="Galactose-binding domain-like"/>
    <property type="match status" value="1"/>
</dbReference>
<evidence type="ECO:0000313" key="3">
    <source>
        <dbReference type="EMBL" id="MFC3120600.1"/>
    </source>
</evidence>
<feature type="domain" description="Cytosolic endo-beta-N-acetylglucosaminidase TIM barrel" evidence="2">
    <location>
        <begin position="91"/>
        <end position="426"/>
    </location>
</feature>
<name>A0ABV7FKE4_9ALTE</name>
<dbReference type="Pfam" id="PF03644">
    <property type="entry name" value="Glyco_hydro_85"/>
    <property type="match status" value="1"/>
</dbReference>
<proteinExistence type="predicted"/>
<dbReference type="PANTHER" id="PTHR13246:SF1">
    <property type="entry name" value="CYTOSOLIC ENDO-BETA-N-ACETYLGLUCOSAMINIDASE"/>
    <property type="match status" value="1"/>
</dbReference>
<dbReference type="InterPro" id="IPR005201">
    <property type="entry name" value="TIM_ENGase"/>
</dbReference>
<feature type="signal peptide" evidence="1">
    <location>
        <begin position="1"/>
        <end position="19"/>
    </location>
</feature>
<keyword evidence="3" id="KW-0378">Hydrolase</keyword>